<comment type="caution">
    <text evidence="1">The sequence shown here is derived from an EMBL/GenBank/DDBJ whole genome shotgun (WGS) entry which is preliminary data.</text>
</comment>
<name>A0AAV4DSM5_9GAST</name>
<dbReference type="SUPFAM" id="SSF56219">
    <property type="entry name" value="DNase I-like"/>
    <property type="match status" value="1"/>
</dbReference>
<dbReference type="InterPro" id="IPR036691">
    <property type="entry name" value="Endo/exonu/phosph_ase_sf"/>
</dbReference>
<dbReference type="EMBL" id="BLXT01008266">
    <property type="protein sequence ID" value="GFO47179.1"/>
    <property type="molecule type" value="Genomic_DNA"/>
</dbReference>
<sequence>MPKKIDIDVNDLRIIRNLYWDGSRNQIDYILTNERFRNAIKSAKTYPGADCYSDHVPVVAKLNLKLKKTSSNPTNIKLDLALLKTNQLIREKYQVSVQNKFESLGEAEEIEKQWENFKEAITLAATEEIPRVERKSKQKWMTDEILELMDERRKAKNNDEKYETLQNKV</sequence>
<keyword evidence="2" id="KW-1185">Reference proteome</keyword>
<evidence type="ECO:0000313" key="1">
    <source>
        <dbReference type="EMBL" id="GFO47179.1"/>
    </source>
</evidence>
<dbReference type="Proteomes" id="UP000735302">
    <property type="component" value="Unassembled WGS sequence"/>
</dbReference>
<accession>A0AAV4DSM5</accession>
<evidence type="ECO:0000313" key="2">
    <source>
        <dbReference type="Proteomes" id="UP000735302"/>
    </source>
</evidence>
<organism evidence="1 2">
    <name type="scientific">Plakobranchus ocellatus</name>
    <dbReference type="NCBI Taxonomy" id="259542"/>
    <lineage>
        <taxon>Eukaryota</taxon>
        <taxon>Metazoa</taxon>
        <taxon>Spiralia</taxon>
        <taxon>Lophotrochozoa</taxon>
        <taxon>Mollusca</taxon>
        <taxon>Gastropoda</taxon>
        <taxon>Heterobranchia</taxon>
        <taxon>Euthyneura</taxon>
        <taxon>Panpulmonata</taxon>
        <taxon>Sacoglossa</taxon>
        <taxon>Placobranchoidea</taxon>
        <taxon>Plakobranchidae</taxon>
        <taxon>Plakobranchus</taxon>
    </lineage>
</organism>
<dbReference type="AlphaFoldDB" id="A0AAV4DSM5"/>
<protein>
    <submittedName>
        <fullName evidence="1">Craniofacial development protein 2-like</fullName>
    </submittedName>
</protein>
<gene>
    <name evidence="1" type="ORF">PoB_007368400</name>
</gene>
<dbReference type="Gene3D" id="3.60.10.10">
    <property type="entry name" value="Endonuclease/exonuclease/phosphatase"/>
    <property type="match status" value="1"/>
</dbReference>
<proteinExistence type="predicted"/>
<reference evidence="1 2" key="1">
    <citation type="journal article" date="2021" name="Elife">
        <title>Chloroplast acquisition without the gene transfer in kleptoplastic sea slugs, Plakobranchus ocellatus.</title>
        <authorList>
            <person name="Maeda T."/>
            <person name="Takahashi S."/>
            <person name="Yoshida T."/>
            <person name="Shimamura S."/>
            <person name="Takaki Y."/>
            <person name="Nagai Y."/>
            <person name="Toyoda A."/>
            <person name="Suzuki Y."/>
            <person name="Arimoto A."/>
            <person name="Ishii H."/>
            <person name="Satoh N."/>
            <person name="Nishiyama T."/>
            <person name="Hasebe M."/>
            <person name="Maruyama T."/>
            <person name="Minagawa J."/>
            <person name="Obokata J."/>
            <person name="Shigenobu S."/>
        </authorList>
    </citation>
    <scope>NUCLEOTIDE SEQUENCE [LARGE SCALE GENOMIC DNA]</scope>
</reference>